<accession>G2R6I4</accession>
<dbReference type="Proteomes" id="UP000008181">
    <property type="component" value="Chromosome 3"/>
</dbReference>
<protein>
    <submittedName>
        <fullName evidence="7">Glycoside hydrolase family 32 protein</fullName>
    </submittedName>
</protein>
<evidence type="ECO:0000256" key="1">
    <source>
        <dbReference type="ARBA" id="ARBA00009902"/>
    </source>
</evidence>
<dbReference type="RefSeq" id="XP_003654801.1">
    <property type="nucleotide sequence ID" value="XM_003654753.1"/>
</dbReference>
<feature type="domain" description="Glycosyl hydrolase family 32 N-terminal" evidence="5">
    <location>
        <begin position="236"/>
        <end position="370"/>
    </location>
</feature>
<evidence type="ECO:0000259" key="6">
    <source>
        <dbReference type="Pfam" id="PF08244"/>
    </source>
</evidence>
<dbReference type="eggNOG" id="KOG0228">
    <property type="taxonomic scope" value="Eukaryota"/>
</dbReference>
<sequence>MGHSTSRRPRFHFTANSWINDPCAPGYDPNTKTYHLFYQCNPSGCEWGNMSWGHIVSQDMLCWTPADPSPALLPDQAYDAQGVFTGCWIPPANESDGTLRVAYSSVRQLPFHWSTPPYPRSAAGLAIALSRDGGKTWTKSARNPVVAGEPAGVAVTGFRDPFVTELPLIPCDAERRSSESGRGPVLYGLVSGGIQDRGPTVFLYEIRRDDPEEEWRCLGPLVDLPARFQPSPKWSGNYGVNWECANLVALRAESEVRHFLILGAEGDVEKDHVRSYERSVTAAAAPSRTVRAQLWMSGRLVASGDGGVRFQYEHGGYLDHGPYYAANSFTDPRTGRTIVYGWIPEEDLPLGAAAEKGWNGSLAVPREIFLLRIPRVVGALRSSLRDISPFVLRPEPDGDTTTFTVLTLGVRPVAELAQLREASHHQHSATDIALPESNSITRRGICHTRSTSWELAATVAIGAGCQDVGFHLRHNVDLSTCTTVTFSAATETIVVDRHASNTDPAVNKCPDAGPFTLLTTRDADGTESIEKLRIRILSDGDILEVFANDRFALATMVYSGSGQDLGGVTAFATGSAGSAVFETITVWDGLEL</sequence>
<dbReference type="Gene3D" id="2.115.10.20">
    <property type="entry name" value="Glycosyl hydrolase domain, family 43"/>
    <property type="match status" value="1"/>
</dbReference>
<dbReference type="Pfam" id="PF08244">
    <property type="entry name" value="Glyco_hydro_32C"/>
    <property type="match status" value="1"/>
</dbReference>
<keyword evidence="3 4" id="KW-0326">Glycosidase</keyword>
<gene>
    <name evidence="7" type="ORF">THITE_2118012</name>
</gene>
<evidence type="ECO:0000313" key="8">
    <source>
        <dbReference type="Proteomes" id="UP000008181"/>
    </source>
</evidence>
<dbReference type="OrthoDB" id="4573042at2759"/>
<dbReference type="InterPro" id="IPR013189">
    <property type="entry name" value="Glyco_hydro_32_C"/>
</dbReference>
<feature type="domain" description="Glycosyl hydrolase family 32 C-terminal" evidence="6">
    <location>
        <begin position="415"/>
        <end position="588"/>
    </location>
</feature>
<evidence type="ECO:0000256" key="2">
    <source>
        <dbReference type="ARBA" id="ARBA00022801"/>
    </source>
</evidence>
<proteinExistence type="inferred from homology"/>
<dbReference type="EMBL" id="CP003011">
    <property type="protein sequence ID" value="AEO68465.1"/>
    <property type="molecule type" value="Genomic_DNA"/>
</dbReference>
<name>G2R6I4_THETT</name>
<dbReference type="InterPro" id="IPR013320">
    <property type="entry name" value="ConA-like_dom_sf"/>
</dbReference>
<dbReference type="CDD" id="cd18621">
    <property type="entry name" value="GH32_XdINV-like"/>
    <property type="match status" value="1"/>
</dbReference>
<evidence type="ECO:0000256" key="4">
    <source>
        <dbReference type="RuleBase" id="RU362110"/>
    </source>
</evidence>
<reference evidence="7 8" key="1">
    <citation type="journal article" date="2011" name="Nat. Biotechnol.">
        <title>Comparative genomic analysis of the thermophilic biomass-degrading fungi Myceliophthora thermophila and Thielavia terrestris.</title>
        <authorList>
            <person name="Berka R.M."/>
            <person name="Grigoriev I.V."/>
            <person name="Otillar R."/>
            <person name="Salamov A."/>
            <person name="Grimwood J."/>
            <person name="Reid I."/>
            <person name="Ishmael N."/>
            <person name="John T."/>
            <person name="Darmond C."/>
            <person name="Moisan M.-C."/>
            <person name="Henrissat B."/>
            <person name="Coutinho P.M."/>
            <person name="Lombard V."/>
            <person name="Natvig D.O."/>
            <person name="Lindquist E."/>
            <person name="Schmutz J."/>
            <person name="Lucas S."/>
            <person name="Harris P."/>
            <person name="Powlowski J."/>
            <person name="Bellemare A."/>
            <person name="Taylor D."/>
            <person name="Butler G."/>
            <person name="de Vries R.P."/>
            <person name="Allijn I.E."/>
            <person name="van den Brink J."/>
            <person name="Ushinsky S."/>
            <person name="Storms R."/>
            <person name="Powell A.J."/>
            <person name="Paulsen I.T."/>
            <person name="Elbourne L.D.H."/>
            <person name="Baker S.E."/>
            <person name="Magnuson J."/>
            <person name="LaBoissiere S."/>
            <person name="Clutterbuck A.J."/>
            <person name="Martinez D."/>
            <person name="Wogulis M."/>
            <person name="de Leon A.L."/>
            <person name="Rey M.W."/>
            <person name="Tsang A."/>
        </authorList>
    </citation>
    <scope>NUCLEOTIDE SEQUENCE [LARGE SCALE GENOMIC DNA]</scope>
    <source>
        <strain evidence="8">ATCC 38088 / NRRL 8126</strain>
    </source>
</reference>
<feature type="domain" description="Glycosyl hydrolase family 32 N-terminal" evidence="5">
    <location>
        <begin position="12"/>
        <end position="163"/>
    </location>
</feature>
<dbReference type="InterPro" id="IPR013148">
    <property type="entry name" value="Glyco_hydro_32_N"/>
</dbReference>
<dbReference type="SMART" id="SM00640">
    <property type="entry name" value="Glyco_32"/>
    <property type="match status" value="1"/>
</dbReference>
<dbReference type="InterPro" id="IPR001362">
    <property type="entry name" value="Glyco_hydro_32"/>
</dbReference>
<dbReference type="GO" id="GO:0005737">
    <property type="term" value="C:cytoplasm"/>
    <property type="evidence" value="ECO:0007669"/>
    <property type="project" value="TreeGrafter"/>
</dbReference>
<evidence type="ECO:0000259" key="5">
    <source>
        <dbReference type="Pfam" id="PF00251"/>
    </source>
</evidence>
<dbReference type="KEGG" id="ttt:THITE_2118012"/>
<dbReference type="GO" id="GO:0005987">
    <property type="term" value="P:sucrose catabolic process"/>
    <property type="evidence" value="ECO:0007669"/>
    <property type="project" value="TreeGrafter"/>
</dbReference>
<evidence type="ECO:0000256" key="3">
    <source>
        <dbReference type="ARBA" id="ARBA00023295"/>
    </source>
</evidence>
<dbReference type="STRING" id="578455.G2R6I4"/>
<keyword evidence="2 4" id="KW-0378">Hydrolase</keyword>
<dbReference type="AlphaFoldDB" id="G2R6I4"/>
<dbReference type="Gene3D" id="2.60.120.560">
    <property type="entry name" value="Exo-inulinase, domain 1"/>
    <property type="match status" value="1"/>
</dbReference>
<dbReference type="PANTHER" id="PTHR42800">
    <property type="entry name" value="EXOINULINASE INUD (AFU_ORTHOLOGUE AFUA_5G00480)"/>
    <property type="match status" value="1"/>
</dbReference>
<dbReference type="GO" id="GO:0004575">
    <property type="term" value="F:sucrose alpha-glucosidase activity"/>
    <property type="evidence" value="ECO:0007669"/>
    <property type="project" value="TreeGrafter"/>
</dbReference>
<dbReference type="Pfam" id="PF00251">
    <property type="entry name" value="Glyco_hydro_32N"/>
    <property type="match status" value="2"/>
</dbReference>
<organism evidence="7 8">
    <name type="scientific">Thermothielavioides terrestris (strain ATCC 38088 / NRRL 8126)</name>
    <name type="common">Thielavia terrestris</name>
    <dbReference type="NCBI Taxonomy" id="578455"/>
    <lineage>
        <taxon>Eukaryota</taxon>
        <taxon>Fungi</taxon>
        <taxon>Dikarya</taxon>
        <taxon>Ascomycota</taxon>
        <taxon>Pezizomycotina</taxon>
        <taxon>Sordariomycetes</taxon>
        <taxon>Sordariomycetidae</taxon>
        <taxon>Sordariales</taxon>
        <taxon>Chaetomiaceae</taxon>
        <taxon>Thermothielavioides</taxon>
        <taxon>Thermothielavioides terrestris</taxon>
    </lineage>
</organism>
<dbReference type="HOGENOM" id="CLU_013784_1_0_1"/>
<keyword evidence="8" id="KW-1185">Reference proteome</keyword>
<evidence type="ECO:0000313" key="7">
    <source>
        <dbReference type="EMBL" id="AEO68465.1"/>
    </source>
</evidence>
<dbReference type="SUPFAM" id="SSF49899">
    <property type="entry name" value="Concanavalin A-like lectins/glucanases"/>
    <property type="match status" value="1"/>
</dbReference>
<dbReference type="InterPro" id="IPR023296">
    <property type="entry name" value="Glyco_hydro_beta-prop_sf"/>
</dbReference>
<dbReference type="SUPFAM" id="SSF75005">
    <property type="entry name" value="Arabinanase/levansucrase/invertase"/>
    <property type="match status" value="1"/>
</dbReference>
<dbReference type="PANTHER" id="PTHR42800:SF3">
    <property type="entry name" value="GLYCOSYL HYDROLASE FAMILY 32 N-TERMINAL DOMAIN-CONTAINING PROTEIN"/>
    <property type="match status" value="1"/>
</dbReference>
<comment type="similarity">
    <text evidence="1 4">Belongs to the glycosyl hydrolase 32 family.</text>
</comment>
<dbReference type="GeneID" id="11518818"/>